<evidence type="ECO:0000256" key="1">
    <source>
        <dbReference type="ARBA" id="ARBA00004141"/>
    </source>
</evidence>
<dbReference type="EMBL" id="QKXC01000225">
    <property type="protein sequence ID" value="RBR11067.1"/>
    <property type="molecule type" value="Genomic_DNA"/>
</dbReference>
<evidence type="ECO:0000256" key="5">
    <source>
        <dbReference type="ARBA" id="ARBA00038359"/>
    </source>
</evidence>
<dbReference type="PANTHER" id="PTHR33048">
    <property type="entry name" value="PTH11-LIKE INTEGRAL MEMBRANE PROTEIN (AFU_ORTHOLOGUE AFUA_5G11245)"/>
    <property type="match status" value="1"/>
</dbReference>
<dbReference type="GeneID" id="41998645"/>
<comment type="caution">
    <text evidence="9">The sequence shown here is derived from an EMBL/GenBank/DDBJ whole genome shotgun (WGS) entry which is preliminary data.</text>
</comment>
<feature type="region of interest" description="Disordered" evidence="6">
    <location>
        <begin position="311"/>
        <end position="351"/>
    </location>
</feature>
<dbReference type="InterPro" id="IPR052337">
    <property type="entry name" value="SAT4-like"/>
</dbReference>
<feature type="transmembrane region" description="Helical" evidence="7">
    <location>
        <begin position="122"/>
        <end position="144"/>
    </location>
</feature>
<feature type="transmembrane region" description="Helical" evidence="7">
    <location>
        <begin position="40"/>
        <end position="66"/>
    </location>
</feature>
<evidence type="ECO:0000256" key="2">
    <source>
        <dbReference type="ARBA" id="ARBA00022692"/>
    </source>
</evidence>
<dbReference type="Proteomes" id="UP000253153">
    <property type="component" value="Unassembled WGS sequence"/>
</dbReference>
<dbReference type="OrthoDB" id="5429740at2759"/>
<organism evidence="9 10">
    <name type="scientific">Fusarium coffeatum</name>
    <dbReference type="NCBI Taxonomy" id="231269"/>
    <lineage>
        <taxon>Eukaryota</taxon>
        <taxon>Fungi</taxon>
        <taxon>Dikarya</taxon>
        <taxon>Ascomycota</taxon>
        <taxon>Pezizomycotina</taxon>
        <taxon>Sordariomycetes</taxon>
        <taxon>Hypocreomycetidae</taxon>
        <taxon>Hypocreales</taxon>
        <taxon>Nectriaceae</taxon>
        <taxon>Fusarium</taxon>
        <taxon>Fusarium incarnatum-equiseti species complex</taxon>
    </lineage>
</organism>
<proteinExistence type="inferred from homology"/>
<evidence type="ECO:0000259" key="8">
    <source>
        <dbReference type="Pfam" id="PF20684"/>
    </source>
</evidence>
<dbReference type="AlphaFoldDB" id="A0A366R1N5"/>
<feature type="domain" description="Rhodopsin" evidence="8">
    <location>
        <begin position="24"/>
        <end position="269"/>
    </location>
</feature>
<evidence type="ECO:0000256" key="3">
    <source>
        <dbReference type="ARBA" id="ARBA00022989"/>
    </source>
</evidence>
<dbReference type="InterPro" id="IPR049326">
    <property type="entry name" value="Rhodopsin_dom_fungi"/>
</dbReference>
<dbReference type="RefSeq" id="XP_031012606.1">
    <property type="nucleotide sequence ID" value="XM_031163349.1"/>
</dbReference>
<dbReference type="GO" id="GO:0016020">
    <property type="term" value="C:membrane"/>
    <property type="evidence" value="ECO:0007669"/>
    <property type="project" value="UniProtKB-SubCell"/>
</dbReference>
<feature type="transmembrane region" description="Helical" evidence="7">
    <location>
        <begin position="6"/>
        <end position="28"/>
    </location>
</feature>
<evidence type="ECO:0000313" key="10">
    <source>
        <dbReference type="Proteomes" id="UP000253153"/>
    </source>
</evidence>
<feature type="transmembrane region" description="Helical" evidence="7">
    <location>
        <begin position="86"/>
        <end position="110"/>
    </location>
</feature>
<feature type="transmembrane region" description="Helical" evidence="7">
    <location>
        <begin position="164"/>
        <end position="190"/>
    </location>
</feature>
<keyword evidence="10" id="KW-1185">Reference proteome</keyword>
<comment type="subcellular location">
    <subcellularLocation>
        <location evidence="1">Membrane</location>
        <topology evidence="1">Multi-pass membrane protein</topology>
    </subcellularLocation>
</comment>
<keyword evidence="4 7" id="KW-0472">Membrane</keyword>
<name>A0A366R1N5_9HYPO</name>
<feature type="transmembrane region" description="Helical" evidence="7">
    <location>
        <begin position="245"/>
        <end position="268"/>
    </location>
</feature>
<gene>
    <name evidence="9" type="ORF">FIESC28_09212</name>
</gene>
<comment type="similarity">
    <text evidence="5">Belongs to the SAT4 family.</text>
</comment>
<protein>
    <recommendedName>
        <fullName evidence="8">Rhodopsin domain-containing protein</fullName>
    </recommendedName>
</protein>
<evidence type="ECO:0000256" key="4">
    <source>
        <dbReference type="ARBA" id="ARBA00023136"/>
    </source>
</evidence>
<evidence type="ECO:0000313" key="9">
    <source>
        <dbReference type="EMBL" id="RBR11067.1"/>
    </source>
</evidence>
<accession>A0A366R1N5</accession>
<keyword evidence="2 7" id="KW-0812">Transmembrane</keyword>
<feature type="compositionally biased region" description="Basic and acidic residues" evidence="6">
    <location>
        <begin position="315"/>
        <end position="340"/>
    </location>
</feature>
<keyword evidence="3 7" id="KW-1133">Transmembrane helix</keyword>
<sequence length="351" mass="37952">MAVRDSLGPVMAAFIGIDGFVVLARLAVRTKLTTLGYDDYVIAVAMVAFTLMCAFTFVSLNFGFGITDPEVIAGMANYNLMESQRYFTVAQITYVAGFPIVRISVALVLYRLVQGWPRTQKLLLGTMVFIFIYALGCLLVDVFQCIPLKAVWGDGAGKCLTSKQLAGLGFAVASLDIASALFYAVLPVFLLKGLQMGTRTKVATIILLGLGASTVIISIIRMKSLVQIVNAKSIPEALDYQLESFIYSVLEFGLSILTASLVAFRPLIKFLPFGSFGRSSGPKAHSGGDSSGPGISGRNDFEMGRRKYVNMPDPARIDSDDGDSQREILHDTDHPSDWKHSGAVTSTTTLK</sequence>
<evidence type="ECO:0000256" key="6">
    <source>
        <dbReference type="SAM" id="MobiDB-lite"/>
    </source>
</evidence>
<dbReference type="Pfam" id="PF20684">
    <property type="entry name" value="Fung_rhodopsin"/>
    <property type="match status" value="1"/>
</dbReference>
<feature type="transmembrane region" description="Helical" evidence="7">
    <location>
        <begin position="202"/>
        <end position="220"/>
    </location>
</feature>
<dbReference type="PANTHER" id="PTHR33048:SF47">
    <property type="entry name" value="INTEGRAL MEMBRANE PROTEIN-RELATED"/>
    <property type="match status" value="1"/>
</dbReference>
<evidence type="ECO:0000256" key="7">
    <source>
        <dbReference type="SAM" id="Phobius"/>
    </source>
</evidence>
<reference evidence="9 10" key="1">
    <citation type="submission" date="2018-06" db="EMBL/GenBank/DDBJ databases">
        <title>Fusarium incarnatum-equiseti species complex species 28.</title>
        <authorList>
            <person name="Gardiner D.M."/>
        </authorList>
    </citation>
    <scope>NUCLEOTIDE SEQUENCE [LARGE SCALE GENOMIC DNA]</scope>
    <source>
        <strain evidence="9 10">FIESC_28</strain>
    </source>
</reference>